<dbReference type="AlphaFoldDB" id="A0A2H9ZW13"/>
<dbReference type="InterPro" id="IPR040411">
    <property type="entry name" value="At5g23160-like"/>
</dbReference>
<keyword evidence="4" id="KW-1185">Reference proteome</keyword>
<gene>
    <name evidence="3" type="ORF">AXF42_Ash020192</name>
</gene>
<dbReference type="PANTHER" id="PTHR34379">
    <property type="entry name" value="OS07G0553800 PROTEIN"/>
    <property type="match status" value="1"/>
</dbReference>
<evidence type="ECO:0000313" key="4">
    <source>
        <dbReference type="Proteomes" id="UP000236161"/>
    </source>
</evidence>
<dbReference type="OrthoDB" id="1886721at2759"/>
<organism evidence="3 4">
    <name type="scientific">Apostasia shenzhenica</name>
    <dbReference type="NCBI Taxonomy" id="1088818"/>
    <lineage>
        <taxon>Eukaryota</taxon>
        <taxon>Viridiplantae</taxon>
        <taxon>Streptophyta</taxon>
        <taxon>Embryophyta</taxon>
        <taxon>Tracheophyta</taxon>
        <taxon>Spermatophyta</taxon>
        <taxon>Magnoliopsida</taxon>
        <taxon>Liliopsida</taxon>
        <taxon>Asparagales</taxon>
        <taxon>Orchidaceae</taxon>
        <taxon>Apostasioideae</taxon>
        <taxon>Apostasia</taxon>
    </lineage>
</organism>
<dbReference type="PANTHER" id="PTHR34379:SF19">
    <property type="entry name" value="OS10G0485900 PROTEIN"/>
    <property type="match status" value="1"/>
</dbReference>
<proteinExistence type="predicted"/>
<name>A0A2H9ZW13_9ASPA</name>
<dbReference type="Proteomes" id="UP000236161">
    <property type="component" value="Unassembled WGS sequence"/>
</dbReference>
<keyword evidence="2" id="KW-1133">Transmembrane helix</keyword>
<sequence length="292" mass="31521">MADAAAAANGVRQRRRCSFCLPSCFFAMSVSDTDNTAEPPDATAGRLPRAFVWSPVRRRSRTVPLDLDLSADGGWRRGKERTEAAGEIYGEAAPSEIAQAADRRNELPGKSHKEHKHSRMGTANPLPGEITLSGGGDNQQSAISYSSSKCNSGNRPAAALSPFLRALEPRPKPAGPGFSGKPAASRRLQAFAGVTVLALVIALMLLYGRVCTVFCTCVWIYLITCLRPPQPAAAEETTWAPAEEDVESPEYKKNVVLKGLLERKESFVPGLSSSPLGRAEVVLLLYFLNFLF</sequence>
<keyword evidence="2" id="KW-0472">Membrane</keyword>
<evidence type="ECO:0000256" key="1">
    <source>
        <dbReference type="SAM" id="MobiDB-lite"/>
    </source>
</evidence>
<dbReference type="EMBL" id="KZ453230">
    <property type="protein sequence ID" value="PKA47463.1"/>
    <property type="molecule type" value="Genomic_DNA"/>
</dbReference>
<feature type="region of interest" description="Disordered" evidence="1">
    <location>
        <begin position="105"/>
        <end position="125"/>
    </location>
</feature>
<accession>A0A2H9ZW13</accession>
<feature type="transmembrane region" description="Helical" evidence="2">
    <location>
        <begin position="188"/>
        <end position="207"/>
    </location>
</feature>
<reference evidence="3 4" key="1">
    <citation type="journal article" date="2017" name="Nature">
        <title>The Apostasia genome and the evolution of orchids.</title>
        <authorList>
            <person name="Zhang G.Q."/>
            <person name="Liu K.W."/>
            <person name="Li Z."/>
            <person name="Lohaus R."/>
            <person name="Hsiao Y.Y."/>
            <person name="Niu S.C."/>
            <person name="Wang J.Y."/>
            <person name="Lin Y.C."/>
            <person name="Xu Q."/>
            <person name="Chen L.J."/>
            <person name="Yoshida K."/>
            <person name="Fujiwara S."/>
            <person name="Wang Z.W."/>
            <person name="Zhang Y.Q."/>
            <person name="Mitsuda N."/>
            <person name="Wang M."/>
            <person name="Liu G.H."/>
            <person name="Pecoraro L."/>
            <person name="Huang H.X."/>
            <person name="Xiao X.J."/>
            <person name="Lin M."/>
            <person name="Wu X.Y."/>
            <person name="Wu W.L."/>
            <person name="Chen Y.Y."/>
            <person name="Chang S.B."/>
            <person name="Sakamoto S."/>
            <person name="Ohme-Takagi M."/>
            <person name="Yagi M."/>
            <person name="Zeng S.J."/>
            <person name="Shen C.Y."/>
            <person name="Yeh C.M."/>
            <person name="Luo Y.B."/>
            <person name="Tsai W.C."/>
            <person name="Van de Peer Y."/>
            <person name="Liu Z.J."/>
        </authorList>
    </citation>
    <scope>NUCLEOTIDE SEQUENCE [LARGE SCALE GENOMIC DNA]</scope>
    <source>
        <strain evidence="4">cv. Shenzhen</strain>
        <tissue evidence="3">Stem</tissue>
    </source>
</reference>
<protein>
    <submittedName>
        <fullName evidence="3">Uncharacterized protein</fullName>
    </submittedName>
</protein>
<evidence type="ECO:0000313" key="3">
    <source>
        <dbReference type="EMBL" id="PKA47463.1"/>
    </source>
</evidence>
<evidence type="ECO:0000256" key="2">
    <source>
        <dbReference type="SAM" id="Phobius"/>
    </source>
</evidence>
<keyword evidence="2" id="KW-0812">Transmembrane</keyword>